<evidence type="ECO:0008006" key="4">
    <source>
        <dbReference type="Google" id="ProtNLM"/>
    </source>
</evidence>
<protein>
    <recommendedName>
        <fullName evidence="4">DUF4083 domain-containing protein</fullName>
    </recommendedName>
</protein>
<organism evidence="2 3">
    <name type="scientific">Virgibacillus halodenitrificans</name>
    <name type="common">Bacillus halodenitrificans</name>
    <dbReference type="NCBI Taxonomy" id="1482"/>
    <lineage>
        <taxon>Bacteria</taxon>
        <taxon>Bacillati</taxon>
        <taxon>Bacillota</taxon>
        <taxon>Bacilli</taxon>
        <taxon>Bacillales</taxon>
        <taxon>Bacillaceae</taxon>
        <taxon>Virgibacillus</taxon>
    </lineage>
</organism>
<gene>
    <name evidence="2" type="ORF">IC602_06065</name>
</gene>
<reference evidence="2 3" key="1">
    <citation type="submission" date="2020-09" db="EMBL/GenBank/DDBJ databases">
        <title>Draft Genome Sequences of Oil-Oxidizing Bacteria Halomonas titanicae, Marinobacter lutaoensis, and Virgibacillus halodenitrificans Isolated from Highly Saline Environments.</title>
        <authorList>
            <person name="Grouzdev D.S."/>
            <person name="Sokolova D.S."/>
            <person name="Semenova E.M."/>
            <person name="Borzenkov I.A."/>
            <person name="Bidzhieva S.K."/>
            <person name="Poltaraus A.B."/>
            <person name="Nazina T.N."/>
        </authorList>
    </citation>
    <scope>NUCLEOTIDE SEQUENCE [LARGE SCALE GENOMIC DNA]</scope>
    <source>
        <strain evidence="2 3">VKM B-3472D</strain>
    </source>
</reference>
<evidence type="ECO:0000313" key="2">
    <source>
        <dbReference type="EMBL" id="MBD1222167.1"/>
    </source>
</evidence>
<comment type="caution">
    <text evidence="2">The sequence shown here is derived from an EMBL/GenBank/DDBJ whole genome shotgun (WGS) entry which is preliminary data.</text>
</comment>
<dbReference type="Proteomes" id="UP000621631">
    <property type="component" value="Unassembled WGS sequence"/>
</dbReference>
<dbReference type="RefSeq" id="WP_157360444.1">
    <property type="nucleotide sequence ID" value="NZ_CP033049.1"/>
</dbReference>
<sequence length="55" mass="6541">MEFLALFSFLFIYIGIPLAIIFFLKQINEIKENSELHSEQNKQIIQLLKQLRDSN</sequence>
<accession>A0ABR7VMV9</accession>
<evidence type="ECO:0000313" key="3">
    <source>
        <dbReference type="Proteomes" id="UP000621631"/>
    </source>
</evidence>
<feature type="transmembrane region" description="Helical" evidence="1">
    <location>
        <begin position="6"/>
        <end position="24"/>
    </location>
</feature>
<keyword evidence="1" id="KW-1133">Transmembrane helix</keyword>
<keyword evidence="3" id="KW-1185">Reference proteome</keyword>
<name>A0ABR7VMV9_VIRHA</name>
<keyword evidence="1" id="KW-0472">Membrane</keyword>
<dbReference type="EMBL" id="JACWEZ010000002">
    <property type="protein sequence ID" value="MBD1222167.1"/>
    <property type="molecule type" value="Genomic_DNA"/>
</dbReference>
<evidence type="ECO:0000256" key="1">
    <source>
        <dbReference type="SAM" id="Phobius"/>
    </source>
</evidence>
<keyword evidence="1" id="KW-0812">Transmembrane</keyword>
<proteinExistence type="predicted"/>